<evidence type="ECO:0000313" key="3">
    <source>
        <dbReference type="Proteomes" id="UP000247409"/>
    </source>
</evidence>
<accession>A0A2V3IFL1</accession>
<proteinExistence type="predicted"/>
<dbReference type="EMBL" id="NBIV01000255">
    <property type="protein sequence ID" value="PXF40864.1"/>
    <property type="molecule type" value="Genomic_DNA"/>
</dbReference>
<feature type="signal peptide" evidence="1">
    <location>
        <begin position="1"/>
        <end position="23"/>
    </location>
</feature>
<gene>
    <name evidence="2" type="ORF">BWQ96_09409</name>
</gene>
<comment type="caution">
    <text evidence="2">The sequence shown here is derived from an EMBL/GenBank/DDBJ whole genome shotgun (WGS) entry which is preliminary data.</text>
</comment>
<sequence length="246" mass="27667">MNLSSFILGFLVVLGTCLVPAHGERTCRIATHRVTGKNNLFSLICRCGDGLEMLGRSIRFLDPHTPDTIAQEELTVQCIEHRKPEMAGACLKSGSEFERLAAHVLRECMDRRPENPSAEERMPFTFRRDMCESEFRELDVDRVEALLVCACTQRPGYIVHPGVIQFITTGSPNGASEEQKLLLNCTREALPRLTDTCSNMPERFDLRSAQAFNVCCKRVRVLFALDKLKCQATVPDDVTELDLTFV</sequence>
<evidence type="ECO:0000313" key="2">
    <source>
        <dbReference type="EMBL" id="PXF40864.1"/>
    </source>
</evidence>
<dbReference type="AlphaFoldDB" id="A0A2V3IFL1"/>
<keyword evidence="1" id="KW-0732">Signal</keyword>
<keyword evidence="3" id="KW-1185">Reference proteome</keyword>
<name>A0A2V3IFL1_9FLOR</name>
<reference evidence="2 3" key="1">
    <citation type="journal article" date="2018" name="Mol. Biol. Evol.">
        <title>Analysis of the draft genome of the red seaweed Gracilariopsis chorda provides insights into genome size evolution in Rhodophyta.</title>
        <authorList>
            <person name="Lee J."/>
            <person name="Yang E.C."/>
            <person name="Graf L."/>
            <person name="Yang J.H."/>
            <person name="Qiu H."/>
            <person name="Zel Zion U."/>
            <person name="Chan C.X."/>
            <person name="Stephens T.G."/>
            <person name="Weber A.P.M."/>
            <person name="Boo G.H."/>
            <person name="Boo S.M."/>
            <person name="Kim K.M."/>
            <person name="Shin Y."/>
            <person name="Jung M."/>
            <person name="Lee S.J."/>
            <person name="Yim H.S."/>
            <person name="Lee J.H."/>
            <person name="Bhattacharya D."/>
            <person name="Yoon H.S."/>
        </authorList>
    </citation>
    <scope>NUCLEOTIDE SEQUENCE [LARGE SCALE GENOMIC DNA]</scope>
    <source>
        <strain evidence="2 3">SKKU-2015</strain>
        <tissue evidence="2">Whole body</tissue>
    </source>
</reference>
<dbReference type="Proteomes" id="UP000247409">
    <property type="component" value="Unassembled WGS sequence"/>
</dbReference>
<protein>
    <submittedName>
        <fullName evidence="2">Uncharacterized protein</fullName>
    </submittedName>
</protein>
<organism evidence="2 3">
    <name type="scientific">Gracilariopsis chorda</name>
    <dbReference type="NCBI Taxonomy" id="448386"/>
    <lineage>
        <taxon>Eukaryota</taxon>
        <taxon>Rhodophyta</taxon>
        <taxon>Florideophyceae</taxon>
        <taxon>Rhodymeniophycidae</taxon>
        <taxon>Gracilariales</taxon>
        <taxon>Gracilariaceae</taxon>
        <taxon>Gracilariopsis</taxon>
    </lineage>
</organism>
<feature type="chain" id="PRO_5015919497" evidence="1">
    <location>
        <begin position="24"/>
        <end position="246"/>
    </location>
</feature>
<dbReference type="OrthoDB" id="10328242at2759"/>
<evidence type="ECO:0000256" key="1">
    <source>
        <dbReference type="SAM" id="SignalP"/>
    </source>
</evidence>